<protein>
    <submittedName>
        <fullName evidence="1">Unannotated protein</fullName>
    </submittedName>
</protein>
<name>A0A6J6ZUS9_9ZZZZ</name>
<dbReference type="EMBL" id="CAFABJ010000029">
    <property type="protein sequence ID" value="CAB4824192.1"/>
    <property type="molecule type" value="Genomic_DNA"/>
</dbReference>
<reference evidence="1" key="1">
    <citation type="submission" date="2020-05" db="EMBL/GenBank/DDBJ databases">
        <authorList>
            <person name="Chiriac C."/>
            <person name="Salcher M."/>
            <person name="Ghai R."/>
            <person name="Kavagutti S V."/>
        </authorList>
    </citation>
    <scope>NUCLEOTIDE SEQUENCE</scope>
</reference>
<organism evidence="1">
    <name type="scientific">freshwater metagenome</name>
    <dbReference type="NCBI Taxonomy" id="449393"/>
    <lineage>
        <taxon>unclassified sequences</taxon>
        <taxon>metagenomes</taxon>
        <taxon>ecological metagenomes</taxon>
    </lineage>
</organism>
<accession>A0A6J6ZUS9</accession>
<gene>
    <name evidence="1" type="ORF">UFOPK3217_00346</name>
</gene>
<proteinExistence type="predicted"/>
<evidence type="ECO:0000313" key="1">
    <source>
        <dbReference type="EMBL" id="CAB4824192.1"/>
    </source>
</evidence>
<dbReference type="AlphaFoldDB" id="A0A6J6ZUS9"/>
<sequence>MTESPLLCRRVASFATDVVLPVPFTPTTMITFVGRPLLIVRSFEESFDTRISLIAASASSPRIFLAAASSSVTSAGPKSEARSSTSISFQSSAEALDVPRTLAINRLKRPIAYTLIKLGSFRFAKALRNNFSNTISAHRHAIERISNFHSALLVSNDDQL</sequence>